<dbReference type="GeneID" id="77288682"/>
<name>A0AAD1V771_PLAAG</name>
<accession>A0AAD1V771</accession>
<evidence type="ECO:0000313" key="1">
    <source>
        <dbReference type="EMBL" id="CAD5960740.1"/>
    </source>
</evidence>
<evidence type="ECO:0000313" key="2">
    <source>
        <dbReference type="EMBL" id="CAD5961212.1"/>
    </source>
</evidence>
<dbReference type="RefSeq" id="WP_235751645.1">
    <property type="nucleotide sequence ID" value="NZ_JBIIEP010000006.1"/>
</dbReference>
<proteinExistence type="predicted"/>
<evidence type="ECO:0000313" key="3">
    <source>
        <dbReference type="Proteomes" id="UP001153761"/>
    </source>
</evidence>
<dbReference type="EMBL" id="LR882963">
    <property type="protein sequence ID" value="CAD5960740.1"/>
    <property type="molecule type" value="Genomic_DNA"/>
</dbReference>
<organism evidence="2 3">
    <name type="scientific">Planktothrix agardhii</name>
    <name type="common">Oscillatoria agardhii</name>
    <dbReference type="NCBI Taxonomy" id="1160"/>
    <lineage>
        <taxon>Bacteria</taxon>
        <taxon>Bacillati</taxon>
        <taxon>Cyanobacteriota</taxon>
        <taxon>Cyanophyceae</taxon>
        <taxon>Oscillatoriophycideae</taxon>
        <taxon>Oscillatoriales</taxon>
        <taxon>Microcoleaceae</taxon>
        <taxon>Planktothrix</taxon>
    </lineage>
</organism>
<reference evidence="2" key="1">
    <citation type="submission" date="2020-09" db="EMBL/GenBank/DDBJ databases">
        <authorList>
            <person name="Blom J."/>
        </authorList>
    </citation>
    <scope>NUCLEOTIDE SEQUENCE</scope>
    <source>
        <strain evidence="2">No.66</strain>
    </source>
</reference>
<dbReference type="Proteomes" id="UP001153761">
    <property type="component" value="Chromosome"/>
</dbReference>
<protein>
    <submittedName>
        <fullName evidence="2">Uncharacterized protein</fullName>
    </submittedName>
</protein>
<dbReference type="AlphaFoldDB" id="A0AAD1V771"/>
<gene>
    <name evidence="1" type="ORF">PANO66_03267</name>
    <name evidence="2" type="ORF">PANO66_03298</name>
</gene>
<dbReference type="EMBL" id="LR882963">
    <property type="protein sequence ID" value="CAD5961212.1"/>
    <property type="molecule type" value="Genomic_DNA"/>
</dbReference>
<sequence length="113" mass="11618">MPAVANKIQAEDLRAALIAVGSTITVPALGYPDGTDVTKAVYEFVEAVLQAQIAQNAVGGVGEDVALVTKGQGALTSVEYPPASGTFYNVRPTVYSVSVQAVETISTVIPPLV</sequence>